<evidence type="ECO:0000256" key="3">
    <source>
        <dbReference type="ARBA" id="ARBA00022692"/>
    </source>
</evidence>
<dbReference type="InterPro" id="IPR027304">
    <property type="entry name" value="Trigger_fact/SurA_dom_sf"/>
</dbReference>
<evidence type="ECO:0000256" key="7">
    <source>
        <dbReference type="ARBA" id="ARBA00038408"/>
    </source>
</evidence>
<dbReference type="Pfam" id="PF13145">
    <property type="entry name" value="Rotamase_2"/>
    <property type="match status" value="1"/>
</dbReference>
<evidence type="ECO:0000256" key="6">
    <source>
        <dbReference type="ARBA" id="ARBA00023186"/>
    </source>
</evidence>
<dbReference type="PANTHER" id="PTHR47529">
    <property type="entry name" value="PEPTIDYL-PROLYL CIS-TRANS ISOMERASE D"/>
    <property type="match status" value="1"/>
</dbReference>
<keyword evidence="2" id="KW-1003">Cell membrane</keyword>
<keyword evidence="4 8" id="KW-1133">Transmembrane helix</keyword>
<gene>
    <name evidence="10" type="ORF">HFQ13_01940</name>
</gene>
<comment type="caution">
    <text evidence="10">The sequence shown here is derived from an EMBL/GenBank/DDBJ whole genome shotgun (WGS) entry which is preliminary data.</text>
</comment>
<dbReference type="EMBL" id="JAAXYO010000029">
    <property type="protein sequence ID" value="MBU2786987.1"/>
    <property type="molecule type" value="Genomic_DNA"/>
</dbReference>
<organism evidence="10 11">
    <name type="scientific">Igneacidithiobacillus copahuensis</name>
    <dbReference type="NCBI Taxonomy" id="2724909"/>
    <lineage>
        <taxon>Bacteria</taxon>
        <taxon>Pseudomonadati</taxon>
        <taxon>Pseudomonadota</taxon>
        <taxon>Acidithiobacillia</taxon>
        <taxon>Acidithiobacillales</taxon>
        <taxon>Acidithiobacillaceae</taxon>
        <taxon>Igneacidithiobacillus</taxon>
    </lineage>
</organism>
<keyword evidence="5 8" id="KW-0472">Membrane</keyword>
<dbReference type="SUPFAM" id="SSF109998">
    <property type="entry name" value="Triger factor/SurA peptide-binding domain-like"/>
    <property type="match status" value="1"/>
</dbReference>
<feature type="domain" description="PpiC" evidence="9">
    <location>
        <begin position="208"/>
        <end position="342"/>
    </location>
</feature>
<evidence type="ECO:0000313" key="11">
    <source>
        <dbReference type="Proteomes" id="UP001197378"/>
    </source>
</evidence>
<comment type="subcellular location">
    <subcellularLocation>
        <location evidence="1">Cell membrane</location>
        <topology evidence="1">Single-pass type II membrane protein</topology>
    </subcellularLocation>
</comment>
<keyword evidence="3 8" id="KW-0812">Transmembrane</keyword>
<evidence type="ECO:0000256" key="1">
    <source>
        <dbReference type="ARBA" id="ARBA00004401"/>
    </source>
</evidence>
<dbReference type="InterPro" id="IPR052029">
    <property type="entry name" value="PpiD_chaperone"/>
</dbReference>
<feature type="transmembrane region" description="Helical" evidence="8">
    <location>
        <begin position="12"/>
        <end position="35"/>
    </location>
</feature>
<evidence type="ECO:0000256" key="2">
    <source>
        <dbReference type="ARBA" id="ARBA00022475"/>
    </source>
</evidence>
<comment type="similarity">
    <text evidence="7">Belongs to the PpiD chaperone family.</text>
</comment>
<evidence type="ECO:0000256" key="4">
    <source>
        <dbReference type="ARBA" id="ARBA00022989"/>
    </source>
</evidence>
<dbReference type="GO" id="GO:0003755">
    <property type="term" value="F:peptidyl-prolyl cis-trans isomerase activity"/>
    <property type="evidence" value="ECO:0007669"/>
    <property type="project" value="InterPro"/>
</dbReference>
<sequence>MLDVFRSLAQSWVAKIGMLVIGLSFILWGVSGYLFNQGDATEVVAKVDGEKISSSLFQHRLQQAKEQYAHVFGSDTASKVTKTPAFAQQVLDSMIDDLLLAHQASKLHLQVPDSALSAKIVAMPVFAENGKFSRTRYDQLLKENGLTPAQFEAQLRQGMLLEQLQALPQILASASPQEAQQVWQWSQEYRDVSVLTLHNAQFIAQVHPSAAEIDQYYQAHKAEFQQPAQMQVQYLVLGKKDFADELQFEAQIDNFKNLLFSSPNLQAVAKQYHLTPEQSGLLEEGKAGTGVFAEPAAVKLAFSAAVRAGKNSSALRLANGDLLALHLMHYQPAQTRSLQAVETQVRSAVLQQQAAKMRLVEAKQLLATARKEQSIASWQKEYSAELVHYPEISRREAHGLLSPLLQKIFLAAAPASGKVTVGSLEDTSASTLYAVAGVVLPSPDLLNPSVRDEIQKSLAEQRLRLLSRAYLQALRDQGKVKIYQSNLQQAIG</sequence>
<dbReference type="GO" id="GO:0005886">
    <property type="term" value="C:plasma membrane"/>
    <property type="evidence" value="ECO:0007669"/>
    <property type="project" value="UniProtKB-SubCell"/>
</dbReference>
<keyword evidence="10" id="KW-0413">Isomerase</keyword>
<keyword evidence="11" id="KW-1185">Reference proteome</keyword>
<dbReference type="RefSeq" id="WP_215871828.1">
    <property type="nucleotide sequence ID" value="NZ_JAAXYO010000029.1"/>
</dbReference>
<dbReference type="Gene3D" id="1.10.4030.10">
    <property type="entry name" value="Porin chaperone SurA, peptide-binding domain"/>
    <property type="match status" value="1"/>
</dbReference>
<keyword evidence="6" id="KW-0143">Chaperone</keyword>
<accession>A0AAE2YN09</accession>
<dbReference type="PANTHER" id="PTHR47529:SF1">
    <property type="entry name" value="PERIPLASMIC CHAPERONE PPID"/>
    <property type="match status" value="1"/>
</dbReference>
<evidence type="ECO:0000259" key="9">
    <source>
        <dbReference type="Pfam" id="PF13145"/>
    </source>
</evidence>
<evidence type="ECO:0000313" key="10">
    <source>
        <dbReference type="EMBL" id="MBU2786987.1"/>
    </source>
</evidence>
<dbReference type="AlphaFoldDB" id="A0AAE2YN09"/>
<reference evidence="10" key="1">
    <citation type="journal article" date="2021" name="ISME J.">
        <title>Genomic evolution of the class Acidithiobacillia: deep-branching Proteobacteria living in extreme acidic conditions.</title>
        <authorList>
            <person name="Moya-Beltran A."/>
            <person name="Beard S."/>
            <person name="Rojas-Villalobos C."/>
            <person name="Issotta F."/>
            <person name="Gallardo Y."/>
            <person name="Ulloa R."/>
            <person name="Giaveno A."/>
            <person name="Degli Esposti M."/>
            <person name="Johnson D.B."/>
            <person name="Quatrini R."/>
        </authorList>
    </citation>
    <scope>NUCLEOTIDE SEQUENCE</scope>
    <source>
        <strain evidence="10">VAN18-1</strain>
    </source>
</reference>
<dbReference type="InterPro" id="IPR000297">
    <property type="entry name" value="PPIase_PpiC"/>
</dbReference>
<evidence type="ECO:0000256" key="5">
    <source>
        <dbReference type="ARBA" id="ARBA00023136"/>
    </source>
</evidence>
<dbReference type="Proteomes" id="UP001197378">
    <property type="component" value="Unassembled WGS sequence"/>
</dbReference>
<protein>
    <submittedName>
        <fullName evidence="10">Peptidylprolyl isomerase</fullName>
    </submittedName>
</protein>
<name>A0AAE2YN09_9PROT</name>
<evidence type="ECO:0000256" key="8">
    <source>
        <dbReference type="SAM" id="Phobius"/>
    </source>
</evidence>
<dbReference type="Pfam" id="PF13624">
    <property type="entry name" value="SurA_N_3"/>
    <property type="match status" value="1"/>
</dbReference>
<proteinExistence type="inferred from homology"/>